<feature type="domain" description="CYRIA/CYRIB Rac1 binding" evidence="6">
    <location>
        <begin position="237"/>
        <end position="538"/>
    </location>
</feature>
<reference evidence="7" key="2">
    <citation type="submission" date="2014-05" db="EMBL/GenBank/DDBJ databases">
        <title>The genome and life-stage specific transcriptomes of Globodera pallida elucidate key aspects of plant parasitism by a cyst nematode.</title>
        <authorList>
            <person name="Cotton J.A."/>
            <person name="Lilley C.J."/>
            <person name="Jones L.M."/>
            <person name="Kikuchi T."/>
            <person name="Reid A.J."/>
            <person name="Thorpe P."/>
            <person name="Tsai I.J."/>
            <person name="Beasley H."/>
            <person name="Blok V."/>
            <person name="Cock P.J.A."/>
            <person name="Van den Akker S.E."/>
            <person name="Holroyd N."/>
            <person name="Hunt M."/>
            <person name="Mantelin S."/>
            <person name="Naghra H."/>
            <person name="Pain A."/>
            <person name="Palomares-Rius J.E."/>
            <person name="Zarowiecki M."/>
            <person name="Berriman M."/>
            <person name="Jones J.T."/>
            <person name="Urwin P.E."/>
        </authorList>
    </citation>
    <scope>NUCLEOTIDE SEQUENCE [LARGE SCALE GENOMIC DNA]</scope>
    <source>
        <strain evidence="7">Lindley</strain>
    </source>
</reference>
<reference evidence="7" key="1">
    <citation type="submission" date="2013-12" db="EMBL/GenBank/DDBJ databases">
        <authorList>
            <person name="Aslett M."/>
        </authorList>
    </citation>
    <scope>NUCLEOTIDE SEQUENCE [LARGE SCALE GENOMIC DNA]</scope>
    <source>
        <strain evidence="7">Lindley</strain>
    </source>
</reference>
<dbReference type="GO" id="GO:0030833">
    <property type="term" value="P:regulation of actin filament polymerization"/>
    <property type="evidence" value="ECO:0007669"/>
    <property type="project" value="InterPro"/>
</dbReference>
<accession>A0A183CFW5</accession>
<feature type="region of interest" description="Disordered" evidence="5">
    <location>
        <begin position="46"/>
        <end position="77"/>
    </location>
</feature>
<protein>
    <submittedName>
        <fullName evidence="8">CYRIA-B_Rac1-bd domain-containing protein</fullName>
    </submittedName>
</protein>
<dbReference type="Proteomes" id="UP000050741">
    <property type="component" value="Unassembled WGS sequence"/>
</dbReference>
<comment type="similarity">
    <text evidence="2">Belongs to the CYRI family.</text>
</comment>
<evidence type="ECO:0000256" key="2">
    <source>
        <dbReference type="ARBA" id="ARBA00005778"/>
    </source>
</evidence>
<dbReference type="GO" id="GO:0031267">
    <property type="term" value="F:small GTPase binding"/>
    <property type="evidence" value="ECO:0007669"/>
    <property type="project" value="InterPro"/>
</dbReference>
<reference evidence="8" key="3">
    <citation type="submission" date="2016-06" db="UniProtKB">
        <authorList>
            <consortium name="WormBaseParasite"/>
        </authorList>
    </citation>
    <scope>IDENTIFICATION</scope>
</reference>
<dbReference type="WBParaSite" id="GPLIN_001177000">
    <property type="protein sequence ID" value="GPLIN_001177000"/>
    <property type="gene ID" value="GPLIN_001177000"/>
</dbReference>
<dbReference type="AlphaFoldDB" id="A0A183CFW5"/>
<dbReference type="InterPro" id="IPR009828">
    <property type="entry name" value="CYRIA/CYRIB_Rac1-bd"/>
</dbReference>
<dbReference type="InterPro" id="IPR039789">
    <property type="entry name" value="CYRI"/>
</dbReference>
<keyword evidence="3" id="KW-0472">Membrane</keyword>
<feature type="compositionally biased region" description="Polar residues" evidence="5">
    <location>
        <begin position="46"/>
        <end position="69"/>
    </location>
</feature>
<comment type="subcellular location">
    <subcellularLocation>
        <location evidence="1">Membrane</location>
        <topology evidence="1">Lipid-anchor</topology>
    </subcellularLocation>
</comment>
<feature type="region of interest" description="Disordered" evidence="5">
    <location>
        <begin position="201"/>
        <end position="226"/>
    </location>
</feature>
<sequence length="549" mass="61597">MQFTKFCRPFTEAAEHVTVHQPPRLSDIVLKFVQRWNTVQIVQTTQPVPSSHQMPCHSMTSSTTDGMANSSSSSSSASSTGFFCAVCGRLFARYADWDAHLLDEEEGRPGDDGGTDGICPYSGQQPTPIECPPNELFPRNGLPIISRSSATAEFTNESAHQNHSQRQQRWRCSTCALQHFATRAEFHAHLLKTNKTSAKCGKATSNLNTRTGNNDSDSKRKSAHQQSYNQHIYDDIDVFLDFEHCRPSDQERALFLELESVLQLALRAADCLATYGGGASMEVRAALQNCEDAAVQSASFAVVRQFVRRIRKYFETAQRIEKVVPELLWELCSGPLPPAEQLGSAQALCKQLARLIDFVFRFDAMKMNTPALQNDFSFFRRVISRSETAAREAEGDCSLELANTISLFLASPTPMLNALTNSTTGFVRDHPDLPVSNTTETLTAIVYICRHMLERKEFYDRLSVDERNFFLRVMVSALILFDHIDSAGAFCRHSPVDVRGVVEVVKQKGTEQQANQLMDVLRYTSKHLNDLETPKSVRALFNERMERNS</sequence>
<feature type="region of interest" description="Disordered" evidence="5">
    <location>
        <begin position="105"/>
        <end position="135"/>
    </location>
</feature>
<dbReference type="PANTHER" id="PTHR12422">
    <property type="entry name" value="GH09096P"/>
    <property type="match status" value="1"/>
</dbReference>
<keyword evidence="7" id="KW-1185">Reference proteome</keyword>
<evidence type="ECO:0000259" key="6">
    <source>
        <dbReference type="Pfam" id="PF07159"/>
    </source>
</evidence>
<keyword evidence="4" id="KW-0449">Lipoprotein</keyword>
<evidence type="ECO:0000313" key="7">
    <source>
        <dbReference type="Proteomes" id="UP000050741"/>
    </source>
</evidence>
<feature type="compositionally biased region" description="Polar residues" evidence="5">
    <location>
        <begin position="201"/>
        <end position="215"/>
    </location>
</feature>
<proteinExistence type="inferred from homology"/>
<dbReference type="Pfam" id="PF07159">
    <property type="entry name" value="CYRIA-B_Rac1-bd"/>
    <property type="match status" value="1"/>
</dbReference>
<dbReference type="GO" id="GO:0016020">
    <property type="term" value="C:membrane"/>
    <property type="evidence" value="ECO:0007669"/>
    <property type="project" value="UniProtKB-SubCell"/>
</dbReference>
<evidence type="ECO:0000256" key="5">
    <source>
        <dbReference type="SAM" id="MobiDB-lite"/>
    </source>
</evidence>
<evidence type="ECO:0000313" key="8">
    <source>
        <dbReference type="WBParaSite" id="GPLIN_001177000"/>
    </source>
</evidence>
<evidence type="ECO:0000256" key="3">
    <source>
        <dbReference type="ARBA" id="ARBA00023136"/>
    </source>
</evidence>
<evidence type="ECO:0000256" key="1">
    <source>
        <dbReference type="ARBA" id="ARBA00004635"/>
    </source>
</evidence>
<name>A0A183CFW5_GLOPA</name>
<evidence type="ECO:0000256" key="4">
    <source>
        <dbReference type="ARBA" id="ARBA00023288"/>
    </source>
</evidence>
<organism evidence="7 8">
    <name type="scientific">Globodera pallida</name>
    <name type="common">Potato cyst nematode worm</name>
    <name type="synonym">Heterodera pallida</name>
    <dbReference type="NCBI Taxonomy" id="36090"/>
    <lineage>
        <taxon>Eukaryota</taxon>
        <taxon>Metazoa</taxon>
        <taxon>Ecdysozoa</taxon>
        <taxon>Nematoda</taxon>
        <taxon>Chromadorea</taxon>
        <taxon>Rhabditida</taxon>
        <taxon>Tylenchina</taxon>
        <taxon>Tylenchomorpha</taxon>
        <taxon>Tylenchoidea</taxon>
        <taxon>Heteroderidae</taxon>
        <taxon>Heteroderinae</taxon>
        <taxon>Globodera</taxon>
    </lineage>
</organism>